<organism evidence="3 4">
    <name type="scientific">Elsinoe australis</name>
    <dbReference type="NCBI Taxonomy" id="40998"/>
    <lineage>
        <taxon>Eukaryota</taxon>
        <taxon>Fungi</taxon>
        <taxon>Dikarya</taxon>
        <taxon>Ascomycota</taxon>
        <taxon>Pezizomycotina</taxon>
        <taxon>Dothideomycetes</taxon>
        <taxon>Dothideomycetidae</taxon>
        <taxon>Myriangiales</taxon>
        <taxon>Elsinoaceae</taxon>
        <taxon>Elsinoe</taxon>
    </lineage>
</organism>
<dbReference type="InterPro" id="IPR050275">
    <property type="entry name" value="PGM_Phosphatase"/>
</dbReference>
<evidence type="ECO:0008006" key="5">
    <source>
        <dbReference type="Google" id="ProtNLM"/>
    </source>
</evidence>
<dbReference type="CDD" id="cd07067">
    <property type="entry name" value="HP_PGM_like"/>
    <property type="match status" value="1"/>
</dbReference>
<evidence type="ECO:0000313" key="4">
    <source>
        <dbReference type="Proteomes" id="UP000308133"/>
    </source>
</evidence>
<dbReference type="AlphaFoldDB" id="A0A4U7AT78"/>
<feature type="active site" description="Proton donor/acceptor" evidence="1">
    <location>
        <position position="100"/>
    </location>
</feature>
<dbReference type="Proteomes" id="UP000308133">
    <property type="component" value="Unassembled WGS sequence"/>
</dbReference>
<feature type="binding site" evidence="2">
    <location>
        <begin position="28"/>
        <end position="29"/>
    </location>
    <ligand>
        <name>substrate</name>
    </ligand>
</feature>
<evidence type="ECO:0000256" key="2">
    <source>
        <dbReference type="PIRSR" id="PIRSR613078-2"/>
    </source>
</evidence>
<dbReference type="PANTHER" id="PTHR48100:SF15">
    <property type="entry name" value="SEDOHEPTULOSE 1,7-BISPHOSPHATASE"/>
    <property type="match status" value="1"/>
</dbReference>
<dbReference type="InterPro" id="IPR013078">
    <property type="entry name" value="His_Pase_superF_clade-1"/>
</dbReference>
<evidence type="ECO:0000256" key="1">
    <source>
        <dbReference type="PIRSR" id="PIRSR613078-1"/>
    </source>
</evidence>
<dbReference type="EMBL" id="PTQR01000080">
    <property type="protein sequence ID" value="TKX21548.1"/>
    <property type="molecule type" value="Genomic_DNA"/>
</dbReference>
<dbReference type="Pfam" id="PF00300">
    <property type="entry name" value="His_Phos_1"/>
    <property type="match status" value="1"/>
</dbReference>
<feature type="binding site" evidence="2">
    <location>
        <position position="72"/>
    </location>
    <ligand>
        <name>substrate</name>
    </ligand>
</feature>
<evidence type="ECO:0000313" key="3">
    <source>
        <dbReference type="EMBL" id="TKX21548.1"/>
    </source>
</evidence>
<feature type="binding site" evidence="2">
    <location>
        <begin position="100"/>
        <end position="103"/>
    </location>
    <ligand>
        <name>substrate</name>
    </ligand>
</feature>
<reference evidence="3 4" key="1">
    <citation type="submission" date="2018-02" db="EMBL/GenBank/DDBJ databases">
        <title>Draft genome sequences of Elsinoe sp., causing black scab on jojoba.</title>
        <authorList>
            <person name="Stodart B."/>
            <person name="Jeffress S."/>
            <person name="Ash G."/>
            <person name="Arun Chinnappa K."/>
        </authorList>
    </citation>
    <scope>NUCLEOTIDE SEQUENCE [LARGE SCALE GENOMIC DNA]</scope>
    <source>
        <strain evidence="3 4">Hillstone_2</strain>
    </source>
</reference>
<sequence length="233" mass="26418">MSDRDASTPRVFLARHGETEWTINGRYTGITELELTQNGEKQVLGTGKLLVGPGKLIDPSRVARFFVSPRKRAQQTFELLFGDSTSEKDERVSVTDEIAEWDYGSYEGLYDHEIRARRKEQGLDNERPWDIWRDGCEGGESAQEATDRLDGLVRKIQDIQRAYMHGEKPVDVVVVAHGHILRAFSKRFLKYPMQDRVPMMLPPGAIGVLSYQEHDINDPGFLIGMALPLESSK</sequence>
<name>A0A4U7AT78_9PEZI</name>
<dbReference type="GO" id="GO:0046390">
    <property type="term" value="P:ribose phosphate biosynthetic process"/>
    <property type="evidence" value="ECO:0007669"/>
    <property type="project" value="TreeGrafter"/>
</dbReference>
<accession>A0A4U7AT78</accession>
<comment type="caution">
    <text evidence="3">The sequence shown here is derived from an EMBL/GenBank/DDBJ whole genome shotgun (WGS) entry which is preliminary data.</text>
</comment>
<feature type="active site" description="Tele-phosphohistidine intermediate" evidence="1">
    <location>
        <position position="16"/>
    </location>
</feature>
<gene>
    <name evidence="3" type="ORF">C1H76_6044</name>
</gene>
<dbReference type="GO" id="GO:0050278">
    <property type="term" value="F:sedoheptulose-bisphosphatase activity"/>
    <property type="evidence" value="ECO:0007669"/>
    <property type="project" value="TreeGrafter"/>
</dbReference>
<proteinExistence type="predicted"/>
<protein>
    <recommendedName>
        <fullName evidence="5">Sedoheptulose 1,7-bisphosphatase</fullName>
    </recommendedName>
</protein>
<dbReference type="InterPro" id="IPR029033">
    <property type="entry name" value="His_PPase_superfam"/>
</dbReference>
<dbReference type="SUPFAM" id="SSF53254">
    <property type="entry name" value="Phosphoglycerate mutase-like"/>
    <property type="match status" value="1"/>
</dbReference>
<dbReference type="Gene3D" id="3.40.50.1240">
    <property type="entry name" value="Phosphoglycerate mutase-like"/>
    <property type="match status" value="1"/>
</dbReference>
<dbReference type="SMART" id="SM00855">
    <property type="entry name" value="PGAM"/>
    <property type="match status" value="1"/>
</dbReference>
<dbReference type="PANTHER" id="PTHR48100">
    <property type="entry name" value="BROAD-SPECIFICITY PHOSPHATASE YOR283W-RELATED"/>
    <property type="match status" value="1"/>
</dbReference>